<dbReference type="Proteomes" id="UP000499080">
    <property type="component" value="Unassembled WGS sequence"/>
</dbReference>
<proteinExistence type="predicted"/>
<comment type="caution">
    <text evidence="2">The sequence shown here is derived from an EMBL/GenBank/DDBJ whole genome shotgun (WGS) entry which is preliminary data.</text>
</comment>
<name>A0A4Y2P0K9_ARAVE</name>
<organism evidence="2 3">
    <name type="scientific">Araneus ventricosus</name>
    <name type="common">Orbweaver spider</name>
    <name type="synonym">Epeira ventricosa</name>
    <dbReference type="NCBI Taxonomy" id="182803"/>
    <lineage>
        <taxon>Eukaryota</taxon>
        <taxon>Metazoa</taxon>
        <taxon>Ecdysozoa</taxon>
        <taxon>Arthropoda</taxon>
        <taxon>Chelicerata</taxon>
        <taxon>Arachnida</taxon>
        <taxon>Araneae</taxon>
        <taxon>Araneomorphae</taxon>
        <taxon>Entelegynae</taxon>
        <taxon>Araneoidea</taxon>
        <taxon>Araneidae</taxon>
        <taxon>Araneus</taxon>
    </lineage>
</organism>
<feature type="compositionally biased region" description="Basic and acidic residues" evidence="1">
    <location>
        <begin position="37"/>
        <end position="49"/>
    </location>
</feature>
<feature type="non-terminal residue" evidence="2">
    <location>
        <position position="1"/>
    </location>
</feature>
<evidence type="ECO:0000313" key="3">
    <source>
        <dbReference type="Proteomes" id="UP000499080"/>
    </source>
</evidence>
<evidence type="ECO:0000313" key="2">
    <source>
        <dbReference type="EMBL" id="GBN45388.1"/>
    </source>
</evidence>
<gene>
    <name evidence="2" type="ORF">AVEN_237852_1</name>
</gene>
<accession>A0A4Y2P0K9</accession>
<dbReference type="EMBL" id="BGPR01010294">
    <property type="protein sequence ID" value="GBN45388.1"/>
    <property type="molecule type" value="Genomic_DNA"/>
</dbReference>
<feature type="region of interest" description="Disordered" evidence="1">
    <location>
        <begin position="1"/>
        <end position="53"/>
    </location>
</feature>
<reference evidence="2 3" key="1">
    <citation type="journal article" date="2019" name="Sci. Rep.">
        <title>Orb-weaving spider Araneus ventricosus genome elucidates the spidroin gene catalogue.</title>
        <authorList>
            <person name="Kono N."/>
            <person name="Nakamura H."/>
            <person name="Ohtoshi R."/>
            <person name="Moran D.A.P."/>
            <person name="Shinohara A."/>
            <person name="Yoshida Y."/>
            <person name="Fujiwara M."/>
            <person name="Mori M."/>
            <person name="Tomita M."/>
            <person name="Arakawa K."/>
        </authorList>
    </citation>
    <scope>NUCLEOTIDE SEQUENCE [LARGE SCALE GENOMIC DNA]</scope>
</reference>
<protein>
    <submittedName>
        <fullName evidence="2">Uncharacterized protein</fullName>
    </submittedName>
</protein>
<sequence length="84" mass="9468">EAPGYDKHDGRATQKSTSSRTSSRVWPITGSIRGPRKMPESQAHRKLPDDNSPFLSDCPVPILTYQLTKILYFSPRRHQDLTSG</sequence>
<dbReference type="AlphaFoldDB" id="A0A4Y2P0K9"/>
<keyword evidence="3" id="KW-1185">Reference proteome</keyword>
<feature type="compositionally biased region" description="Basic and acidic residues" evidence="1">
    <location>
        <begin position="1"/>
        <end position="12"/>
    </location>
</feature>
<evidence type="ECO:0000256" key="1">
    <source>
        <dbReference type="SAM" id="MobiDB-lite"/>
    </source>
</evidence>